<dbReference type="GO" id="GO:0046872">
    <property type="term" value="F:metal ion binding"/>
    <property type="evidence" value="ECO:0007669"/>
    <property type="project" value="UniProtKB-KW"/>
</dbReference>
<dbReference type="InterPro" id="IPR022830">
    <property type="entry name" value="Indigdn_synthA-like"/>
</dbReference>
<dbReference type="InterPro" id="IPR007342">
    <property type="entry name" value="PsuG"/>
</dbReference>
<dbReference type="OrthoDB" id="198885at2759"/>
<dbReference type="PANTHER" id="PTHR42909">
    <property type="entry name" value="ZGC:136858"/>
    <property type="match status" value="1"/>
</dbReference>
<evidence type="ECO:0000256" key="3">
    <source>
        <dbReference type="ARBA" id="ARBA00023211"/>
    </source>
</evidence>
<dbReference type="RefSeq" id="XP_005845387.1">
    <property type="nucleotide sequence ID" value="XM_005845325.1"/>
</dbReference>
<dbReference type="HAMAP" id="MF_01876">
    <property type="entry name" value="PsiMP_glycosidase"/>
    <property type="match status" value="1"/>
</dbReference>
<dbReference type="OMA" id="GVHREWT"/>
<dbReference type="AlphaFoldDB" id="E1ZLK7"/>
<name>E1ZLK7_CHLVA</name>
<dbReference type="STRING" id="554065.E1ZLK7"/>
<dbReference type="FunCoup" id="E1ZLK7">
    <property type="interactions" value="403"/>
</dbReference>
<keyword evidence="1" id="KW-0479">Metal-binding</keyword>
<dbReference type="eggNOG" id="KOG3009">
    <property type="taxonomic scope" value="Eukaryota"/>
</dbReference>
<keyword evidence="5" id="KW-0326">Glycosidase</keyword>
<dbReference type="GO" id="GO:0005737">
    <property type="term" value="C:cytoplasm"/>
    <property type="evidence" value="ECO:0007669"/>
    <property type="project" value="TreeGrafter"/>
</dbReference>
<dbReference type="Pfam" id="PF04227">
    <property type="entry name" value="Indigoidine_A"/>
    <property type="match status" value="1"/>
</dbReference>
<dbReference type="EMBL" id="GL433852">
    <property type="protein sequence ID" value="EFN53285.1"/>
    <property type="molecule type" value="Genomic_DNA"/>
</dbReference>
<evidence type="ECO:0008006" key="8">
    <source>
        <dbReference type="Google" id="ProtNLM"/>
    </source>
</evidence>
<proteinExistence type="inferred from homology"/>
<evidence type="ECO:0000256" key="4">
    <source>
        <dbReference type="ARBA" id="ARBA00023239"/>
    </source>
</evidence>
<dbReference type="KEGG" id="cvr:CHLNCDRAFT_136920"/>
<evidence type="ECO:0000256" key="2">
    <source>
        <dbReference type="ARBA" id="ARBA00022801"/>
    </source>
</evidence>
<evidence type="ECO:0000313" key="6">
    <source>
        <dbReference type="EMBL" id="EFN53285.1"/>
    </source>
</evidence>
<evidence type="ECO:0000256" key="5">
    <source>
        <dbReference type="ARBA" id="ARBA00023295"/>
    </source>
</evidence>
<dbReference type="SUPFAM" id="SSF110581">
    <property type="entry name" value="Indigoidine synthase A-like"/>
    <property type="match status" value="1"/>
</dbReference>
<dbReference type="Proteomes" id="UP000008141">
    <property type="component" value="Unassembled WGS sequence"/>
</dbReference>
<organism evidence="7">
    <name type="scientific">Chlorella variabilis</name>
    <name type="common">Green alga</name>
    <dbReference type="NCBI Taxonomy" id="554065"/>
    <lineage>
        <taxon>Eukaryota</taxon>
        <taxon>Viridiplantae</taxon>
        <taxon>Chlorophyta</taxon>
        <taxon>core chlorophytes</taxon>
        <taxon>Trebouxiophyceae</taxon>
        <taxon>Chlorellales</taxon>
        <taxon>Chlorellaceae</taxon>
        <taxon>Chlorella clade</taxon>
        <taxon>Chlorella</taxon>
    </lineage>
</organism>
<sequence length="343" mass="35153">MSQMAWGQRLAVLAGHLAGSSDQDAPALQCQHVSSSLAGSSGILVSAEVAAALAAGRPVVALESTIISHGMPFPQNLDTARQVEAVVRAHGAVPATIAVLRGVPHVGLTAAQLERLARAGSAVRKVSRRDLPLVMALHLDGATTVSATMLLAARAGIAVFVTGGIGGVHRGGERSLDISADLTELGRTPVAVVCAGAKSVLDIPRTLEFLETQGVCVAAYGADEFPAFFTRRSGCKAPCRVDTPQQAAAMIAAAKRLALGGGMVLGVPIPERHMATGATVERATEQALQEAEEQGIQGNEVTPFLLHRIKERTGGTSLEANIALVKNNAAVGAQIAAALVGMV</sequence>
<dbReference type="GO" id="GO:0016798">
    <property type="term" value="F:hydrolase activity, acting on glycosyl bonds"/>
    <property type="evidence" value="ECO:0007669"/>
    <property type="project" value="UniProtKB-KW"/>
</dbReference>
<gene>
    <name evidence="6" type="ORF">CHLNCDRAFT_136920</name>
</gene>
<dbReference type="GO" id="GO:0004730">
    <property type="term" value="F:pseudouridylate synthase activity"/>
    <property type="evidence" value="ECO:0007669"/>
    <property type="project" value="InterPro"/>
</dbReference>
<dbReference type="InParanoid" id="E1ZLK7"/>
<reference evidence="6 7" key="1">
    <citation type="journal article" date="2010" name="Plant Cell">
        <title>The Chlorella variabilis NC64A genome reveals adaptation to photosymbiosis, coevolution with viruses, and cryptic sex.</title>
        <authorList>
            <person name="Blanc G."/>
            <person name="Duncan G."/>
            <person name="Agarkova I."/>
            <person name="Borodovsky M."/>
            <person name="Gurnon J."/>
            <person name="Kuo A."/>
            <person name="Lindquist E."/>
            <person name="Lucas S."/>
            <person name="Pangilinan J."/>
            <person name="Polle J."/>
            <person name="Salamov A."/>
            <person name="Terry A."/>
            <person name="Yamada T."/>
            <person name="Dunigan D.D."/>
            <person name="Grigoriev I.V."/>
            <person name="Claverie J.M."/>
            <person name="Van Etten J.L."/>
        </authorList>
    </citation>
    <scope>NUCLEOTIDE SEQUENCE [LARGE SCALE GENOMIC DNA]</scope>
    <source>
        <strain evidence="6 7">NC64A</strain>
    </source>
</reference>
<keyword evidence="7" id="KW-1185">Reference proteome</keyword>
<dbReference type="PANTHER" id="PTHR42909:SF1">
    <property type="entry name" value="CARBOHYDRATE KINASE PFKB DOMAIN-CONTAINING PROTEIN"/>
    <property type="match status" value="1"/>
</dbReference>
<dbReference type="GeneID" id="17352769"/>
<dbReference type="Gene3D" id="3.40.1790.10">
    <property type="entry name" value="Indigoidine synthase domain"/>
    <property type="match status" value="1"/>
</dbReference>
<protein>
    <recommendedName>
        <fullName evidence="8">Pseudouridine-5'-phosphate glycosidase</fullName>
    </recommendedName>
</protein>
<evidence type="ECO:0000256" key="1">
    <source>
        <dbReference type="ARBA" id="ARBA00022723"/>
    </source>
</evidence>
<evidence type="ECO:0000313" key="7">
    <source>
        <dbReference type="Proteomes" id="UP000008141"/>
    </source>
</evidence>
<keyword evidence="2" id="KW-0378">Hydrolase</keyword>
<accession>E1ZLK7</accession>
<keyword evidence="4" id="KW-0456">Lyase</keyword>
<keyword evidence="3" id="KW-0464">Manganese</keyword>